<keyword evidence="9" id="KW-0051">Antiviral defense</keyword>
<gene>
    <name evidence="12" type="primary">cas3</name>
    <name evidence="12" type="ORF">F7D90_10485</name>
</gene>
<dbReference type="InterPro" id="IPR038257">
    <property type="entry name" value="CRISPR-assoc_Cas3_HD_sf"/>
</dbReference>
<keyword evidence="3" id="KW-0540">Nuclease</keyword>
<keyword evidence="4" id="KW-0479">Metal-binding</keyword>
<dbReference type="SUPFAM" id="SSF52540">
    <property type="entry name" value="P-loop containing nucleoside triphosphate hydrolases"/>
    <property type="match status" value="1"/>
</dbReference>
<dbReference type="Pfam" id="PF00270">
    <property type="entry name" value="DEAD"/>
    <property type="match status" value="1"/>
</dbReference>
<dbReference type="AlphaFoldDB" id="A0AAW9T8T1"/>
<evidence type="ECO:0000256" key="5">
    <source>
        <dbReference type="ARBA" id="ARBA00022741"/>
    </source>
</evidence>
<evidence type="ECO:0000256" key="1">
    <source>
        <dbReference type="ARBA" id="ARBA00006847"/>
    </source>
</evidence>
<name>A0AAW9T8T1_9BACT</name>
<dbReference type="InterPro" id="IPR006474">
    <property type="entry name" value="Helicase_Cas3_CRISPR-ass_core"/>
</dbReference>
<evidence type="ECO:0000256" key="2">
    <source>
        <dbReference type="ARBA" id="ARBA00009046"/>
    </source>
</evidence>
<dbReference type="GO" id="GO:0004386">
    <property type="term" value="F:helicase activity"/>
    <property type="evidence" value="ECO:0007669"/>
    <property type="project" value="UniProtKB-KW"/>
</dbReference>
<dbReference type="Pfam" id="PF22590">
    <property type="entry name" value="Cas3-like_C_2"/>
    <property type="match status" value="1"/>
</dbReference>
<dbReference type="CDD" id="cd09641">
    <property type="entry name" value="Cas3''_I"/>
    <property type="match status" value="1"/>
</dbReference>
<dbReference type="NCBIfam" id="TIGR01596">
    <property type="entry name" value="cas3_HD"/>
    <property type="match status" value="1"/>
</dbReference>
<keyword evidence="7" id="KW-0347">Helicase</keyword>
<dbReference type="Proteomes" id="UP000420707">
    <property type="component" value="Unassembled WGS sequence"/>
</dbReference>
<dbReference type="GO" id="GO:0051607">
    <property type="term" value="P:defense response to virus"/>
    <property type="evidence" value="ECO:0007669"/>
    <property type="project" value="UniProtKB-KW"/>
</dbReference>
<dbReference type="InterPro" id="IPR054712">
    <property type="entry name" value="Cas3-like_dom"/>
</dbReference>
<accession>A0AAW9T8T1</accession>
<keyword evidence="5" id="KW-0547">Nucleotide-binding</keyword>
<comment type="similarity">
    <text evidence="1">In the N-terminal section; belongs to the CRISPR-associated nuclease Cas3-HD family.</text>
</comment>
<evidence type="ECO:0000256" key="4">
    <source>
        <dbReference type="ARBA" id="ARBA00022723"/>
    </source>
</evidence>
<dbReference type="NCBIfam" id="TIGR01587">
    <property type="entry name" value="cas3_core"/>
    <property type="match status" value="1"/>
</dbReference>
<evidence type="ECO:0000259" key="11">
    <source>
        <dbReference type="PROSITE" id="PS51643"/>
    </source>
</evidence>
<dbReference type="InterPro" id="IPR006483">
    <property type="entry name" value="CRISPR-assoc_Cas3_HD"/>
</dbReference>
<protein>
    <submittedName>
        <fullName evidence="12">CRISPR-associated helicase Cas3</fullName>
    </submittedName>
</protein>
<dbReference type="GO" id="GO:0046872">
    <property type="term" value="F:metal ion binding"/>
    <property type="evidence" value="ECO:0007669"/>
    <property type="project" value="UniProtKB-KW"/>
</dbReference>
<evidence type="ECO:0000313" key="12">
    <source>
        <dbReference type="EMBL" id="MQN32370.1"/>
    </source>
</evidence>
<evidence type="ECO:0000256" key="9">
    <source>
        <dbReference type="ARBA" id="ARBA00023118"/>
    </source>
</evidence>
<dbReference type="Gene3D" id="1.10.3210.30">
    <property type="match status" value="1"/>
</dbReference>
<evidence type="ECO:0000259" key="10">
    <source>
        <dbReference type="PROSITE" id="PS51192"/>
    </source>
</evidence>
<evidence type="ECO:0000256" key="7">
    <source>
        <dbReference type="ARBA" id="ARBA00022806"/>
    </source>
</evidence>
<dbReference type="InterPro" id="IPR011545">
    <property type="entry name" value="DEAD/DEAH_box_helicase_dom"/>
</dbReference>
<feature type="domain" description="HD Cas3-type" evidence="11">
    <location>
        <begin position="29"/>
        <end position="251"/>
    </location>
</feature>
<evidence type="ECO:0000256" key="3">
    <source>
        <dbReference type="ARBA" id="ARBA00022722"/>
    </source>
</evidence>
<evidence type="ECO:0000256" key="6">
    <source>
        <dbReference type="ARBA" id="ARBA00022801"/>
    </source>
</evidence>
<dbReference type="InterPro" id="IPR014001">
    <property type="entry name" value="Helicase_ATP-bd"/>
</dbReference>
<dbReference type="GO" id="GO:0004518">
    <property type="term" value="F:nuclease activity"/>
    <property type="evidence" value="ECO:0007669"/>
    <property type="project" value="UniProtKB-KW"/>
</dbReference>
<dbReference type="EMBL" id="VZCR01000063">
    <property type="protein sequence ID" value="MQN32370.1"/>
    <property type="molecule type" value="Genomic_DNA"/>
</dbReference>
<feature type="domain" description="Helicase ATP-binding" evidence="10">
    <location>
        <begin position="329"/>
        <end position="519"/>
    </location>
</feature>
<organism evidence="12 13">
    <name type="scientific">Segatella copri</name>
    <dbReference type="NCBI Taxonomy" id="165179"/>
    <lineage>
        <taxon>Bacteria</taxon>
        <taxon>Pseudomonadati</taxon>
        <taxon>Bacteroidota</taxon>
        <taxon>Bacteroidia</taxon>
        <taxon>Bacteroidales</taxon>
        <taxon>Prevotellaceae</taxon>
        <taxon>Segatella</taxon>
    </lineage>
</organism>
<dbReference type="PROSITE" id="PS51192">
    <property type="entry name" value="HELICASE_ATP_BIND_1"/>
    <property type="match status" value="1"/>
</dbReference>
<keyword evidence="8" id="KW-0067">ATP-binding</keyword>
<dbReference type="GO" id="GO:0016787">
    <property type="term" value="F:hydrolase activity"/>
    <property type="evidence" value="ECO:0007669"/>
    <property type="project" value="UniProtKB-KW"/>
</dbReference>
<dbReference type="RefSeq" id="WP_153084899.1">
    <property type="nucleotide sequence ID" value="NZ_VZAM01000049.1"/>
</dbReference>
<comment type="caution">
    <text evidence="12">The sequence shown here is derived from an EMBL/GenBank/DDBJ whole genome shotgun (WGS) entry which is preliminary data.</text>
</comment>
<dbReference type="InterPro" id="IPR027417">
    <property type="entry name" value="P-loop_NTPase"/>
</dbReference>
<evidence type="ECO:0000256" key="8">
    <source>
        <dbReference type="ARBA" id="ARBA00022840"/>
    </source>
</evidence>
<keyword evidence="6" id="KW-0378">Hydrolase</keyword>
<proteinExistence type="inferred from homology"/>
<comment type="similarity">
    <text evidence="2">In the central section; belongs to the CRISPR-associated helicase Cas3 family.</text>
</comment>
<dbReference type="PROSITE" id="PS51643">
    <property type="entry name" value="HD_CAS3"/>
    <property type="match status" value="1"/>
</dbReference>
<dbReference type="GO" id="GO:0003676">
    <property type="term" value="F:nucleic acid binding"/>
    <property type="evidence" value="ECO:0007669"/>
    <property type="project" value="InterPro"/>
</dbReference>
<dbReference type="GO" id="GO:0005524">
    <property type="term" value="F:ATP binding"/>
    <property type="evidence" value="ECO:0007669"/>
    <property type="project" value="UniProtKB-KW"/>
</dbReference>
<evidence type="ECO:0000313" key="13">
    <source>
        <dbReference type="Proteomes" id="UP000420707"/>
    </source>
</evidence>
<dbReference type="SMART" id="SM00487">
    <property type="entry name" value="DEXDc"/>
    <property type="match status" value="1"/>
</dbReference>
<sequence length="897" mass="103900">MIGRLYDKAFFGNLIKNADIYYSHVSNDNKSVREKLVDHCVLTMKYAKSIAASNGLDGIIKGLIEKSTIGPCDARLHQMVYQLFWDAIAYHDLGKLNDQFQKNKMKNNQKLKIVLHNFGSNHSLISAYLYLAISVFNLLDKNITENDEIVFLCNIALFMSYSIAKHHSSELGECENMDFWTNIKSSDLSPYISFLNINMSEDKLEKLNNFLSGIDDAFYYFNDLSKLADHNYPVYALVRLCYSLLTASDYLATAHFMNNWKGIHAGKGFINSVLRDKIIYNVHNSKVYNHKVFDYVDKGIVPKHDVNQRCNESLNNLRCDLAYDVVTNIRHHLGERLFYIDAPTGAGKTNVSMLALGELLDADSSIKNIFYVFPFTTLITQTYESLKETLGLEDDEIAEIHSKAPVKSSDGKYENEDQYLNYLDQMFMDYPITLMSHIKFFNVLKTNVKESNYLIHRLANSVVIIDELQSYPPRMWNKIICLISWYAQYFNMKFILMSATLPKIGKLLMANDRQDPFTYLVPDRDKYFRNPNFCNRVSFDYSLLEKERPNDDTKEAYLKELFNVVEEKSYQYSTENKDNVNGVFTIVEFITKRTANTFYSLAKEVNGFFDNIVILSGTILEPRRRMIISSLKSRCYRNSKLLLITTQVVEAGVDIDMDLGFKDKSLIDSEEQLAGRINRNCNKDNCKLYLFDCDSEKSLYGKDERYEIMTKSNADSTAYKEILANKNFDKLYDMIMSKIKQQNKSAYIQNIHDFYEAIKSLNFPEINRSICLIDQKNVTVFVPLQIPSSMLGNVVAIANEFGLLDNDNIDGRKVWDFFEELVTAPDEDFIKNKIKMKQILSLMSQFSFCIYPYGKDYDIIHTFGYEKYGFLYLNSWEDLYSFDEGINTDKFTDTNFL</sequence>
<reference evidence="13" key="1">
    <citation type="submission" date="2019-09" db="EMBL/GenBank/DDBJ databases">
        <title>Distinct polysaccharide growth profiles of human intestinal Prevotella copri isolates.</title>
        <authorList>
            <person name="Fehlner-Peach H."/>
            <person name="Magnabosco C."/>
            <person name="Raghavan V."/>
            <person name="Scher J.U."/>
            <person name="Tett A."/>
            <person name="Cox L.M."/>
            <person name="Gottsegen C."/>
            <person name="Watters A."/>
            <person name="Wiltshire- Gordon J.D."/>
            <person name="Segata N."/>
            <person name="Bonneau R."/>
            <person name="Littman D.R."/>
        </authorList>
    </citation>
    <scope>NUCLEOTIDE SEQUENCE [LARGE SCALE GENOMIC DNA]</scope>
    <source>
        <strain evidence="13">iAP146</strain>
    </source>
</reference>
<dbReference type="Gene3D" id="3.40.50.300">
    <property type="entry name" value="P-loop containing nucleotide triphosphate hydrolases"/>
    <property type="match status" value="1"/>
</dbReference>